<dbReference type="AlphaFoldDB" id="A0A7V7UVE8"/>
<dbReference type="Pfam" id="PF11391">
    <property type="entry name" value="DUF2798"/>
    <property type="match status" value="2"/>
</dbReference>
<dbReference type="InterPro" id="IPR021529">
    <property type="entry name" value="DUF2798"/>
</dbReference>
<reference evidence="2 3" key="1">
    <citation type="journal article" date="2014" name="Arch. Microbiol.">
        <title>Bacillus mesophilum sp. nov., strain IITR-54T, a novel 4-chlorobiphenyl dechlorinating bacterium.</title>
        <authorList>
            <person name="Manickam N."/>
            <person name="Singh N.K."/>
            <person name="Bajaj A."/>
            <person name="Kumar R.M."/>
            <person name="Kaur G."/>
            <person name="Kaur N."/>
            <person name="Bala M."/>
            <person name="Kumar A."/>
            <person name="Mayilraj S."/>
        </authorList>
    </citation>
    <scope>NUCLEOTIDE SEQUENCE [LARGE SCALE GENOMIC DNA]</scope>
    <source>
        <strain evidence="2 3">IITR-54</strain>
    </source>
</reference>
<evidence type="ECO:0000313" key="3">
    <source>
        <dbReference type="Proteomes" id="UP000441354"/>
    </source>
</evidence>
<comment type="caution">
    <text evidence="2">The sequence shown here is derived from an EMBL/GenBank/DDBJ whole genome shotgun (WGS) entry which is preliminary data.</text>
</comment>
<accession>A0A7V7UVE8</accession>
<keyword evidence="1" id="KW-0812">Transmembrane</keyword>
<organism evidence="2 3">
    <name type="scientific">Bacillus mesophilum</name>
    <dbReference type="NCBI Taxonomy" id="1071718"/>
    <lineage>
        <taxon>Bacteria</taxon>
        <taxon>Bacillati</taxon>
        <taxon>Bacillota</taxon>
        <taxon>Bacilli</taxon>
        <taxon>Bacillales</taxon>
        <taxon>Bacillaceae</taxon>
        <taxon>Bacillus</taxon>
    </lineage>
</organism>
<dbReference type="RefSeq" id="WP_151574030.1">
    <property type="nucleotide sequence ID" value="NZ_WBOT01000003.1"/>
</dbReference>
<dbReference type="OrthoDB" id="7062363at2"/>
<evidence type="ECO:0000313" key="2">
    <source>
        <dbReference type="EMBL" id="KAB2332736.1"/>
    </source>
</evidence>
<feature type="transmembrane region" description="Helical" evidence="1">
    <location>
        <begin position="12"/>
        <end position="30"/>
    </location>
</feature>
<feature type="transmembrane region" description="Helical" evidence="1">
    <location>
        <begin position="83"/>
        <end position="108"/>
    </location>
</feature>
<keyword evidence="1" id="KW-1133">Transmembrane helix</keyword>
<feature type="transmembrane region" description="Helical" evidence="1">
    <location>
        <begin position="42"/>
        <end position="62"/>
    </location>
</feature>
<sequence length="160" mass="17693">MPTTKKESVQFGLMMCFGMVLVMTFYNFYLNGTLGKMTFMDAAANFAIGFIIALILDLYLVGPMAKRIAMKLTANTNKAIFKVLAISVCMVLGMAFFMSIYGLIMSSLHNGISDQIFMSYLAVFGKNLLMALPLQILIMGPLVRLIFIKFVKAEPAVRSA</sequence>
<evidence type="ECO:0000256" key="1">
    <source>
        <dbReference type="SAM" id="Phobius"/>
    </source>
</evidence>
<proteinExistence type="predicted"/>
<keyword evidence="3" id="KW-1185">Reference proteome</keyword>
<feature type="transmembrane region" description="Helical" evidence="1">
    <location>
        <begin position="128"/>
        <end position="148"/>
    </location>
</feature>
<dbReference type="Proteomes" id="UP000441354">
    <property type="component" value="Unassembled WGS sequence"/>
</dbReference>
<keyword evidence="1" id="KW-0472">Membrane</keyword>
<dbReference type="EMBL" id="WBOT01000003">
    <property type="protein sequence ID" value="KAB2332736.1"/>
    <property type="molecule type" value="Genomic_DNA"/>
</dbReference>
<gene>
    <name evidence="2" type="ORF">F7732_11660</name>
</gene>
<name>A0A7V7UVE8_9BACI</name>
<protein>
    <submittedName>
        <fullName evidence="2">DUF2798 domain-containing protein</fullName>
    </submittedName>
</protein>